<comment type="caution">
    <text evidence="2">The sequence shown here is derived from an EMBL/GenBank/DDBJ whole genome shotgun (WGS) entry which is preliminary data.</text>
</comment>
<dbReference type="InterPro" id="IPR051254">
    <property type="entry name" value="PPP1R15"/>
</dbReference>
<evidence type="ECO:0008006" key="4">
    <source>
        <dbReference type="Google" id="ProtNLM"/>
    </source>
</evidence>
<organism evidence="2 3">
    <name type="scientific">Trichogramma kaykai</name>
    <dbReference type="NCBI Taxonomy" id="54128"/>
    <lineage>
        <taxon>Eukaryota</taxon>
        <taxon>Metazoa</taxon>
        <taxon>Ecdysozoa</taxon>
        <taxon>Arthropoda</taxon>
        <taxon>Hexapoda</taxon>
        <taxon>Insecta</taxon>
        <taxon>Pterygota</taxon>
        <taxon>Neoptera</taxon>
        <taxon>Endopterygota</taxon>
        <taxon>Hymenoptera</taxon>
        <taxon>Apocrita</taxon>
        <taxon>Proctotrupomorpha</taxon>
        <taxon>Chalcidoidea</taxon>
        <taxon>Trichogrammatidae</taxon>
        <taxon>Trichogramma</taxon>
    </lineage>
</organism>
<dbReference type="EMBL" id="JBJJXI010000049">
    <property type="protein sequence ID" value="KAL3401090.1"/>
    <property type="molecule type" value="Genomic_DNA"/>
</dbReference>
<feature type="region of interest" description="Disordered" evidence="1">
    <location>
        <begin position="233"/>
        <end position="413"/>
    </location>
</feature>
<evidence type="ECO:0000313" key="3">
    <source>
        <dbReference type="Proteomes" id="UP001627154"/>
    </source>
</evidence>
<protein>
    <recommendedName>
        <fullName evidence="4">Protein phosphatase 1 regulatory subunit 15A/B C-terminal domain-containing protein</fullName>
    </recommendedName>
</protein>
<dbReference type="PANTHER" id="PTHR16489:SF12">
    <property type="entry name" value="GH11727P"/>
    <property type="match status" value="1"/>
</dbReference>
<reference evidence="2 3" key="1">
    <citation type="journal article" date="2024" name="bioRxiv">
        <title>A reference genome for Trichogramma kaykai: A tiny desert-dwelling parasitoid wasp with competing sex-ratio distorters.</title>
        <authorList>
            <person name="Culotta J."/>
            <person name="Lindsey A.R."/>
        </authorList>
    </citation>
    <scope>NUCLEOTIDE SEQUENCE [LARGE SCALE GENOMIC DNA]</scope>
    <source>
        <strain evidence="2 3">KSX58</strain>
    </source>
</reference>
<feature type="compositionally biased region" description="Acidic residues" evidence="1">
    <location>
        <begin position="319"/>
        <end position="364"/>
    </location>
</feature>
<accession>A0ABD2X7X9</accession>
<name>A0ABD2X7X9_9HYME</name>
<gene>
    <name evidence="2" type="ORF">TKK_005722</name>
</gene>
<feature type="compositionally biased region" description="Acidic residues" evidence="1">
    <location>
        <begin position="269"/>
        <end position="280"/>
    </location>
</feature>
<dbReference type="PANTHER" id="PTHR16489">
    <property type="entry name" value="GH11727P"/>
    <property type="match status" value="1"/>
</dbReference>
<evidence type="ECO:0000256" key="1">
    <source>
        <dbReference type="SAM" id="MobiDB-lite"/>
    </source>
</evidence>
<feature type="compositionally biased region" description="Basic and acidic residues" evidence="1">
    <location>
        <begin position="285"/>
        <end position="296"/>
    </location>
</feature>
<feature type="compositionally biased region" description="Polar residues" evidence="1">
    <location>
        <begin position="383"/>
        <end position="397"/>
    </location>
</feature>
<proteinExistence type="predicted"/>
<feature type="compositionally biased region" description="Basic residues" evidence="1">
    <location>
        <begin position="400"/>
        <end position="412"/>
    </location>
</feature>
<dbReference type="Proteomes" id="UP001627154">
    <property type="component" value="Unassembled WGS sequence"/>
</dbReference>
<sequence>MYPEKTSPVQRLLESMTGISNKLISQNSGIFVKNFNIMDNPSSITIISKDLQQFYLPRSNKDKPFSFCTMNSYASAANEERSCTESLLQGKIYTKNQPKKLSLVDFRSLILEKSQFLLTNYKHKVKTSIVQKLELSRNSIVNDLPTSLKQIKTTKSHRKRVICKKTNLTIRIKSKQCKKSQRKKLPTKTIYRLRRVNLKVNREDNMETATVSNLIPDGISLQSKKTNNNSTLKVDKESISNASNTQFDSSSSDESSDEEENSELHSSSSDEDSDSSEDDFVVFSKENDNGNNDEKNISINSTDSDDNFIVFDHVNDDYDQKDDDDNDDDDDDKDEDEDEDEDEDDEDDDDDDDDNDANDNEINDSIDSKDSVDGFVVLRNNDDNQTACCQSSGANDVQKNKKKSKKEKRKAKVSFDLKPQVHLMIKWDFAYRKARPGPWEQAARDRGRFARRVSDSRKVLDKILLPAHRARIFEERFQDTS</sequence>
<keyword evidence="3" id="KW-1185">Reference proteome</keyword>
<evidence type="ECO:0000313" key="2">
    <source>
        <dbReference type="EMBL" id="KAL3401090.1"/>
    </source>
</evidence>
<dbReference type="AlphaFoldDB" id="A0ABD2X7X9"/>